<evidence type="ECO:0000313" key="3">
    <source>
        <dbReference type="Proteomes" id="UP000243205"/>
    </source>
</evidence>
<dbReference type="STRING" id="57664.SAMN05661003_11310"/>
<feature type="region of interest" description="Disordered" evidence="1">
    <location>
        <begin position="81"/>
        <end position="108"/>
    </location>
</feature>
<gene>
    <name evidence="2" type="ORF">SAMN05661003_11310</name>
</gene>
<evidence type="ECO:0000313" key="2">
    <source>
        <dbReference type="EMBL" id="SDE49029.1"/>
    </source>
</evidence>
<organism evidence="2 3">
    <name type="scientific">Desulfuromonas thiophila</name>
    <dbReference type="NCBI Taxonomy" id="57664"/>
    <lineage>
        <taxon>Bacteria</taxon>
        <taxon>Pseudomonadati</taxon>
        <taxon>Thermodesulfobacteriota</taxon>
        <taxon>Desulfuromonadia</taxon>
        <taxon>Desulfuromonadales</taxon>
        <taxon>Desulfuromonadaceae</taxon>
        <taxon>Desulfuromonas</taxon>
    </lineage>
</organism>
<evidence type="ECO:0000256" key="1">
    <source>
        <dbReference type="SAM" id="MobiDB-lite"/>
    </source>
</evidence>
<accession>A0A1G7DBZ5</accession>
<dbReference type="AlphaFoldDB" id="A0A1G7DBZ5"/>
<proteinExistence type="predicted"/>
<dbReference type="OrthoDB" id="5402193at2"/>
<keyword evidence="3" id="KW-1185">Reference proteome</keyword>
<feature type="compositionally biased region" description="Basic residues" evidence="1">
    <location>
        <begin position="7"/>
        <end position="23"/>
    </location>
</feature>
<feature type="region of interest" description="Disordered" evidence="1">
    <location>
        <begin position="1"/>
        <end position="23"/>
    </location>
</feature>
<reference evidence="3" key="1">
    <citation type="submission" date="2016-10" db="EMBL/GenBank/DDBJ databases">
        <authorList>
            <person name="Varghese N."/>
            <person name="Submissions S."/>
        </authorList>
    </citation>
    <scope>NUCLEOTIDE SEQUENCE [LARGE SCALE GENOMIC DNA]</scope>
    <source>
        <strain evidence="3">DSM 8987</strain>
    </source>
</reference>
<name>A0A1G7DBZ5_9BACT</name>
<dbReference type="EMBL" id="FNAQ01000013">
    <property type="protein sequence ID" value="SDE49029.1"/>
    <property type="molecule type" value="Genomic_DNA"/>
</dbReference>
<dbReference type="RefSeq" id="WP_092079362.1">
    <property type="nucleotide sequence ID" value="NZ_FNAQ01000013.1"/>
</dbReference>
<protein>
    <submittedName>
        <fullName evidence="2">Uncharacterized protein</fullName>
    </submittedName>
</protein>
<dbReference type="Proteomes" id="UP000243205">
    <property type="component" value="Unassembled WGS sequence"/>
</dbReference>
<sequence length="165" mass="17975">MSAKRTVPAKRRPATSRRKKPVARPSRPRWLRFVLALLTFVVLLLLLDQLLRYSRPPAGSLLHSLQRFHARLRVSQPVAVPGATPPAAPLPVVRPSQPEVSRRPGAAPPASVDALIELHQQSAPASGPRYLYLNEAGELMFADQLEQIPAPLRATAQPLAGSGSR</sequence>